<reference evidence="2 3" key="1">
    <citation type="submission" date="2019-09" db="EMBL/GenBank/DDBJ databases">
        <title>Complete genome sequencing of four Arcobacter species reveals a diverse suite of mobile elements.</title>
        <authorList>
            <person name="Miller W.G."/>
            <person name="Yee E."/>
            <person name="Bono J.L."/>
        </authorList>
    </citation>
    <scope>NUCLEOTIDE SEQUENCE [LARGE SCALE GENOMIC DNA]</scope>
    <source>
        <strain evidence="2 3">CCUG 56899</strain>
    </source>
</reference>
<dbReference type="KEGG" id="apoc:APORC_1998"/>
<dbReference type="Proteomes" id="UP000322644">
    <property type="component" value="Chromosome"/>
</dbReference>
<feature type="region of interest" description="Disordered" evidence="1">
    <location>
        <begin position="1"/>
        <end position="34"/>
    </location>
</feature>
<dbReference type="RefSeq" id="WP_066386693.1">
    <property type="nucleotide sequence ID" value="NZ_CP036246.2"/>
</dbReference>
<dbReference type="AlphaFoldDB" id="A0A5C2HF52"/>
<reference evidence="2 3" key="2">
    <citation type="submission" date="2019-09" db="EMBL/GenBank/DDBJ databases">
        <title>Taxonomic note: a critical rebuttal of the proposed division of the genus Arcobacter into six genera, emended descriptions of Arcobacter anaerophilus and the genus Arcobacter, and an assessment of genus-level boundaries for Epsilonproteobacteria using in silico genomic comparator tools.</title>
        <authorList>
            <person name="On S.L.W."/>
            <person name="Miller W.G."/>
            <person name="Biggs P."/>
            <person name="Cornelius A."/>
            <person name="Vandamme P."/>
        </authorList>
    </citation>
    <scope>NUCLEOTIDE SEQUENCE [LARGE SCALE GENOMIC DNA]</scope>
    <source>
        <strain evidence="2 3">CCUG 56899</strain>
    </source>
</reference>
<evidence type="ECO:0000256" key="1">
    <source>
        <dbReference type="SAM" id="MobiDB-lite"/>
    </source>
</evidence>
<feature type="compositionally biased region" description="Low complexity" evidence="1">
    <location>
        <begin position="22"/>
        <end position="34"/>
    </location>
</feature>
<accession>A0A5C2HF52</accession>
<dbReference type="InterPro" id="IPR032617">
    <property type="entry name" value="DUF4885"/>
</dbReference>
<dbReference type="Pfam" id="PF16226">
    <property type="entry name" value="DUF4885"/>
    <property type="match status" value="1"/>
</dbReference>
<proteinExistence type="predicted"/>
<name>A0A5C2HF52_9BACT</name>
<organism evidence="2 3">
    <name type="scientific">Arcobacter porcinus</name>
    <dbReference type="NCBI Taxonomy" id="1935204"/>
    <lineage>
        <taxon>Bacteria</taxon>
        <taxon>Pseudomonadati</taxon>
        <taxon>Campylobacterota</taxon>
        <taxon>Epsilonproteobacteria</taxon>
        <taxon>Campylobacterales</taxon>
        <taxon>Arcobacteraceae</taxon>
        <taxon>Arcobacter</taxon>
    </lineage>
</organism>
<evidence type="ECO:0000313" key="3">
    <source>
        <dbReference type="Proteomes" id="UP000322644"/>
    </source>
</evidence>
<feature type="compositionally biased region" description="Low complexity" evidence="1">
    <location>
        <begin position="1"/>
        <end position="14"/>
    </location>
</feature>
<dbReference type="EMBL" id="CP036246">
    <property type="protein sequence ID" value="QEP41553.1"/>
    <property type="molecule type" value="Genomic_DNA"/>
</dbReference>
<protein>
    <submittedName>
        <fullName evidence="2">DUF4885 domain-containing protein</fullName>
    </submittedName>
</protein>
<gene>
    <name evidence="2" type="ORF">APORC_1998</name>
</gene>
<sequence>MIINTSTSSFSSQSGIKVTQHNNSSNNSNNKNEVNLNINSNTLNSLNKLSSLDEQTFLKANTNGYVNLESKIARERLEDIYSKTTKENLKFKDPESHINNKYFSPTYPHYIEGLSKTEREVAYKHEIDYLKNGKLNNINYIDPNIKDLPAVNGYIEELEEKSFKRDRINNQFQELLNRYDIDIPKDTNINFTIDPYDFKVNVSGIDDNNLKTLLEDALNTAYNSKELFKHIYKSSSYNNSQISLEKNNKNLIFHEIKDKTGYDLRDLENKDGKFFTQDGVDIIELYKEGVIKSNDIPEQYKGLMFEHNVKILNDLALKGFDNVPDMNLSIDYKNGSFYDIGQSENFGTEKRDWLDSLKASKEQTLDDAFKEYRKDYSSNKNNQTIIKDSIYKEEYGLNLFKSRNLDLIDKYKDNPELLKLLLIQKYLFGKNDDSLDKKFFELLDNWEDLKSNSKS</sequence>
<evidence type="ECO:0000313" key="2">
    <source>
        <dbReference type="EMBL" id="QEP41553.1"/>
    </source>
</evidence>